<organism evidence="2 3">
    <name type="scientific">Geothermobacter ehrlichii</name>
    <dbReference type="NCBI Taxonomy" id="213224"/>
    <lineage>
        <taxon>Bacteria</taxon>
        <taxon>Pseudomonadati</taxon>
        <taxon>Thermodesulfobacteriota</taxon>
        <taxon>Desulfuromonadia</taxon>
        <taxon>Desulfuromonadales</taxon>
        <taxon>Geothermobacteraceae</taxon>
        <taxon>Geothermobacter</taxon>
    </lineage>
</organism>
<dbReference type="Gene3D" id="1.10.260.40">
    <property type="entry name" value="lambda repressor-like DNA-binding domains"/>
    <property type="match status" value="1"/>
</dbReference>
<evidence type="ECO:0000313" key="3">
    <source>
        <dbReference type="Proteomes" id="UP000324159"/>
    </source>
</evidence>
<reference evidence="2 3" key="1">
    <citation type="submission" date="2019-07" db="EMBL/GenBank/DDBJ databases">
        <title>Genomic Encyclopedia of Type Strains, Phase IV (KMG-IV): sequencing the most valuable type-strain genomes for metagenomic binning, comparative biology and taxonomic classification.</title>
        <authorList>
            <person name="Goeker M."/>
        </authorList>
    </citation>
    <scope>NUCLEOTIDE SEQUENCE [LARGE SCALE GENOMIC DNA]</scope>
    <source>
        <strain evidence="2 3">SS015</strain>
    </source>
</reference>
<accession>A0A5D3WK45</accession>
<name>A0A5D3WK45_9BACT</name>
<dbReference type="InterPro" id="IPR001387">
    <property type="entry name" value="Cro/C1-type_HTH"/>
</dbReference>
<dbReference type="AlphaFoldDB" id="A0A5D3WK45"/>
<dbReference type="SUPFAM" id="SSF47413">
    <property type="entry name" value="lambda repressor-like DNA-binding domains"/>
    <property type="match status" value="1"/>
</dbReference>
<dbReference type="PROSITE" id="PS50943">
    <property type="entry name" value="HTH_CROC1"/>
    <property type="match status" value="1"/>
</dbReference>
<dbReference type="CDD" id="cd00093">
    <property type="entry name" value="HTH_XRE"/>
    <property type="match status" value="1"/>
</dbReference>
<evidence type="ECO:0000313" key="2">
    <source>
        <dbReference type="EMBL" id="TYO98443.1"/>
    </source>
</evidence>
<sequence length="122" mass="13951">MGLFLAQLEKGAHILRGVCPFTNNPQFLPPHFNITTRLKLPQHPDLEKEPLTLGEHLRRKRIELGLKQKDLAARLGGTASTVWSWEHGWKIGKRYYPKVIDFLGYRPAPEPDETLLSKATEN</sequence>
<evidence type="ECO:0000259" key="1">
    <source>
        <dbReference type="PROSITE" id="PS50943"/>
    </source>
</evidence>
<feature type="domain" description="HTH cro/C1-type" evidence="1">
    <location>
        <begin position="57"/>
        <end position="88"/>
    </location>
</feature>
<dbReference type="Proteomes" id="UP000324159">
    <property type="component" value="Unassembled WGS sequence"/>
</dbReference>
<dbReference type="InterPro" id="IPR010982">
    <property type="entry name" value="Lambda_DNA-bd_dom_sf"/>
</dbReference>
<dbReference type="GO" id="GO:0003677">
    <property type="term" value="F:DNA binding"/>
    <property type="evidence" value="ECO:0007669"/>
    <property type="project" value="InterPro"/>
</dbReference>
<comment type="caution">
    <text evidence="2">The sequence shown here is derived from an EMBL/GenBank/DDBJ whole genome shotgun (WGS) entry which is preliminary data.</text>
</comment>
<protein>
    <recommendedName>
        <fullName evidence="1">HTH cro/C1-type domain-containing protein</fullName>
    </recommendedName>
</protein>
<gene>
    <name evidence="2" type="ORF">EDC39_10642</name>
</gene>
<dbReference type="EMBL" id="VNIB01000006">
    <property type="protein sequence ID" value="TYO98443.1"/>
    <property type="molecule type" value="Genomic_DNA"/>
</dbReference>
<proteinExistence type="predicted"/>
<keyword evidence="3" id="KW-1185">Reference proteome</keyword>